<dbReference type="AlphaFoldDB" id="A0A2T3B6F5"/>
<evidence type="ECO:0000313" key="2">
    <source>
        <dbReference type="EMBL" id="PSS22355.1"/>
    </source>
</evidence>
<dbReference type="GeneID" id="36572778"/>
<reference evidence="2 3" key="1">
    <citation type="journal article" date="2018" name="New Phytol.">
        <title>Comparative genomics and transcriptomics depict ericoid mycorrhizal fungi as versatile saprotrophs and plant mutualists.</title>
        <authorList>
            <person name="Martino E."/>
            <person name="Morin E."/>
            <person name="Grelet G.A."/>
            <person name="Kuo A."/>
            <person name="Kohler A."/>
            <person name="Daghino S."/>
            <person name="Barry K.W."/>
            <person name="Cichocki N."/>
            <person name="Clum A."/>
            <person name="Dockter R.B."/>
            <person name="Hainaut M."/>
            <person name="Kuo R.C."/>
            <person name="LaButti K."/>
            <person name="Lindahl B.D."/>
            <person name="Lindquist E.A."/>
            <person name="Lipzen A."/>
            <person name="Khouja H.R."/>
            <person name="Magnuson J."/>
            <person name="Murat C."/>
            <person name="Ohm R.A."/>
            <person name="Singer S.W."/>
            <person name="Spatafora J.W."/>
            <person name="Wang M."/>
            <person name="Veneault-Fourrey C."/>
            <person name="Henrissat B."/>
            <person name="Grigoriev I.V."/>
            <person name="Martin F.M."/>
            <person name="Perotto S."/>
        </authorList>
    </citation>
    <scope>NUCLEOTIDE SEQUENCE [LARGE SCALE GENOMIC DNA]</scope>
    <source>
        <strain evidence="2 3">ATCC 22711</strain>
    </source>
</reference>
<dbReference type="InParanoid" id="A0A2T3B6F5"/>
<gene>
    <name evidence="2" type="ORF">M430DRAFT_224456</name>
</gene>
<dbReference type="RefSeq" id="XP_024722510.1">
    <property type="nucleotide sequence ID" value="XM_024864697.1"/>
</dbReference>
<dbReference type="Proteomes" id="UP000241818">
    <property type="component" value="Unassembled WGS sequence"/>
</dbReference>
<dbReference type="PANTHER" id="PTHR42085:SF2">
    <property type="entry name" value="F-BOX DOMAIN-CONTAINING PROTEIN"/>
    <property type="match status" value="1"/>
</dbReference>
<keyword evidence="3" id="KW-1185">Reference proteome</keyword>
<organism evidence="2 3">
    <name type="scientific">Amorphotheca resinae ATCC 22711</name>
    <dbReference type="NCBI Taxonomy" id="857342"/>
    <lineage>
        <taxon>Eukaryota</taxon>
        <taxon>Fungi</taxon>
        <taxon>Dikarya</taxon>
        <taxon>Ascomycota</taxon>
        <taxon>Pezizomycotina</taxon>
        <taxon>Leotiomycetes</taxon>
        <taxon>Helotiales</taxon>
        <taxon>Amorphothecaceae</taxon>
        <taxon>Amorphotheca</taxon>
    </lineage>
</organism>
<dbReference type="EMBL" id="KZ679009">
    <property type="protein sequence ID" value="PSS22355.1"/>
    <property type="molecule type" value="Genomic_DNA"/>
</dbReference>
<name>A0A2T3B6F5_AMORE</name>
<evidence type="ECO:0008006" key="4">
    <source>
        <dbReference type="Google" id="ProtNLM"/>
    </source>
</evidence>
<dbReference type="PANTHER" id="PTHR42085">
    <property type="entry name" value="F-BOX DOMAIN-CONTAINING PROTEIN"/>
    <property type="match status" value="1"/>
</dbReference>
<sequence>MEERNGAPRDRILQTGGRDPDALVGQAGEMALHAVVPPTIGTKGFFLMMELPSELRLEIYRYLLVCPEPIIIDSLRRGPSSTPTLYDNPPHPSVAILHTCKTINAEGTPILYSQNQFIICLSMEPGPSLSLANSSIIRSLRWSTLSYLTSISFVSNTNSNSSSVSDQDPTPRIVGPRSRPSFTCTGADILARFASSDFRYSPAGPDQYMALSISNWVSMQVMRAELSAFQRDLEAMMRPSDALLGLFPDDPVS</sequence>
<dbReference type="OrthoDB" id="2951834at2759"/>
<feature type="region of interest" description="Disordered" evidence="1">
    <location>
        <begin position="156"/>
        <end position="178"/>
    </location>
</feature>
<evidence type="ECO:0000256" key="1">
    <source>
        <dbReference type="SAM" id="MobiDB-lite"/>
    </source>
</evidence>
<feature type="compositionally biased region" description="Low complexity" evidence="1">
    <location>
        <begin position="156"/>
        <end position="165"/>
    </location>
</feature>
<dbReference type="InterPro" id="IPR038883">
    <property type="entry name" value="AN11006-like"/>
</dbReference>
<accession>A0A2T3B6F5</accession>
<proteinExistence type="predicted"/>
<protein>
    <recommendedName>
        <fullName evidence="4">F-box domain-containing protein</fullName>
    </recommendedName>
</protein>
<evidence type="ECO:0000313" key="3">
    <source>
        <dbReference type="Proteomes" id="UP000241818"/>
    </source>
</evidence>